<evidence type="ECO:0000313" key="3">
    <source>
        <dbReference type="Proteomes" id="UP000274756"/>
    </source>
</evidence>
<gene>
    <name evidence="1" type="ORF">DME_LOCUS5856</name>
</gene>
<proteinExistence type="predicted"/>
<dbReference type="WBParaSite" id="DME_0000149601-mRNA-1">
    <property type="protein sequence ID" value="DME_0000149601-mRNA-1"/>
    <property type="gene ID" value="DME_0000149601"/>
</dbReference>
<name>A0A0N4U415_DRAME</name>
<dbReference type="AlphaFoldDB" id="A0A0N4U415"/>
<sequence length="111" mass="12909">MMEKGSLFLFSDLDNVENSTIHKEKCIINSDIILWNGIYAVNQFNAQKYGNHIIGELQTSFIFDEKNEAITTRNCGFIDPHRMKRDIIVDIIEEYSITDNVTKKLKIKPRN</sequence>
<evidence type="ECO:0000313" key="2">
    <source>
        <dbReference type="Proteomes" id="UP000038040"/>
    </source>
</evidence>
<dbReference type="OrthoDB" id="5908050at2759"/>
<organism evidence="2 4">
    <name type="scientific">Dracunculus medinensis</name>
    <name type="common">Guinea worm</name>
    <dbReference type="NCBI Taxonomy" id="318479"/>
    <lineage>
        <taxon>Eukaryota</taxon>
        <taxon>Metazoa</taxon>
        <taxon>Ecdysozoa</taxon>
        <taxon>Nematoda</taxon>
        <taxon>Chromadorea</taxon>
        <taxon>Rhabditida</taxon>
        <taxon>Spirurina</taxon>
        <taxon>Dracunculoidea</taxon>
        <taxon>Dracunculidae</taxon>
        <taxon>Dracunculus</taxon>
    </lineage>
</organism>
<dbReference type="STRING" id="318479.A0A0N4U415"/>
<reference evidence="1 3" key="2">
    <citation type="submission" date="2018-11" db="EMBL/GenBank/DDBJ databases">
        <authorList>
            <consortium name="Pathogen Informatics"/>
        </authorList>
    </citation>
    <scope>NUCLEOTIDE SEQUENCE [LARGE SCALE GENOMIC DNA]</scope>
</reference>
<evidence type="ECO:0000313" key="4">
    <source>
        <dbReference type="WBParaSite" id="DME_0000149601-mRNA-1"/>
    </source>
</evidence>
<dbReference type="Proteomes" id="UP000038040">
    <property type="component" value="Unplaced"/>
</dbReference>
<protein>
    <submittedName>
        <fullName evidence="1 4">Uncharacterized protein</fullName>
    </submittedName>
</protein>
<dbReference type="EMBL" id="UYYG01001153">
    <property type="protein sequence ID" value="VDN55883.1"/>
    <property type="molecule type" value="Genomic_DNA"/>
</dbReference>
<keyword evidence="3" id="KW-1185">Reference proteome</keyword>
<accession>A0A0N4U415</accession>
<reference evidence="4" key="1">
    <citation type="submission" date="2017-02" db="UniProtKB">
        <authorList>
            <consortium name="WormBaseParasite"/>
        </authorList>
    </citation>
    <scope>IDENTIFICATION</scope>
</reference>
<dbReference type="Proteomes" id="UP000274756">
    <property type="component" value="Unassembled WGS sequence"/>
</dbReference>
<evidence type="ECO:0000313" key="1">
    <source>
        <dbReference type="EMBL" id="VDN55883.1"/>
    </source>
</evidence>